<dbReference type="PROSITE" id="PS00519">
    <property type="entry name" value="HTH_ASNC_1"/>
    <property type="match status" value="1"/>
</dbReference>
<dbReference type="Pfam" id="PF01037">
    <property type="entry name" value="AsnC_trans_reg"/>
    <property type="match status" value="1"/>
</dbReference>
<dbReference type="PRINTS" id="PR00033">
    <property type="entry name" value="HTHASNC"/>
</dbReference>
<dbReference type="CDD" id="cd00090">
    <property type="entry name" value="HTH_ARSR"/>
    <property type="match status" value="1"/>
</dbReference>
<dbReference type="Gene3D" id="1.10.10.10">
    <property type="entry name" value="Winged helix-like DNA-binding domain superfamily/Winged helix DNA-binding domain"/>
    <property type="match status" value="1"/>
</dbReference>
<sequence length="155" mass="18073">MRKVDSYDVRLLKLLQQDTTLSIADMAEEVGLSQNACWRRLKTLEEEGYILKKVALLNYKKLGCGVTVYVTVRTNQHTEDWLEKFAKGIHLIPEVVEFHRMSGDVDYFLKIRVRDIDDYDRIYKKIIKCAPLVDVSSFFAMERIKETTEIPLSLP</sequence>
<organism evidence="5 6">
    <name type="scientific">Kordiimonas pumila</name>
    <dbReference type="NCBI Taxonomy" id="2161677"/>
    <lineage>
        <taxon>Bacteria</taxon>
        <taxon>Pseudomonadati</taxon>
        <taxon>Pseudomonadota</taxon>
        <taxon>Alphaproteobacteria</taxon>
        <taxon>Kordiimonadales</taxon>
        <taxon>Kordiimonadaceae</taxon>
        <taxon>Kordiimonas</taxon>
    </lineage>
</organism>
<comment type="caution">
    <text evidence="5">The sequence shown here is derived from an EMBL/GenBank/DDBJ whole genome shotgun (WGS) entry which is preliminary data.</text>
</comment>
<dbReference type="InterPro" id="IPR019887">
    <property type="entry name" value="Tscrpt_reg_AsnC/Lrp_C"/>
</dbReference>
<dbReference type="SMART" id="SM00344">
    <property type="entry name" value="HTH_ASNC"/>
    <property type="match status" value="1"/>
</dbReference>
<evidence type="ECO:0000256" key="3">
    <source>
        <dbReference type="ARBA" id="ARBA00023163"/>
    </source>
</evidence>
<dbReference type="Pfam" id="PF13412">
    <property type="entry name" value="HTH_24"/>
    <property type="match status" value="1"/>
</dbReference>
<dbReference type="PANTHER" id="PTHR30154">
    <property type="entry name" value="LEUCINE-RESPONSIVE REGULATORY PROTEIN"/>
    <property type="match status" value="1"/>
</dbReference>
<dbReference type="Gene3D" id="3.30.70.920">
    <property type="match status" value="1"/>
</dbReference>
<gene>
    <name evidence="5" type="ORF">ACFOKA_17910</name>
</gene>
<dbReference type="EMBL" id="JBHRSL010000028">
    <property type="protein sequence ID" value="MFC3053780.1"/>
    <property type="molecule type" value="Genomic_DNA"/>
</dbReference>
<dbReference type="InterPro" id="IPR011991">
    <property type="entry name" value="ArsR-like_HTH"/>
</dbReference>
<dbReference type="Proteomes" id="UP001595444">
    <property type="component" value="Unassembled WGS sequence"/>
</dbReference>
<keyword evidence="6" id="KW-1185">Reference proteome</keyword>
<proteinExistence type="predicted"/>
<accession>A0ABV7DA52</accession>
<dbReference type="InterPro" id="IPR000485">
    <property type="entry name" value="AsnC-type_HTH_dom"/>
</dbReference>
<evidence type="ECO:0000313" key="6">
    <source>
        <dbReference type="Proteomes" id="UP001595444"/>
    </source>
</evidence>
<dbReference type="SUPFAM" id="SSF46785">
    <property type="entry name" value="Winged helix' DNA-binding domain"/>
    <property type="match status" value="1"/>
</dbReference>
<dbReference type="PANTHER" id="PTHR30154:SF17">
    <property type="entry name" value="DNA-BINDING TRANSCRIPTIONAL ACTIVATOR DECR"/>
    <property type="match status" value="1"/>
</dbReference>
<keyword evidence="3" id="KW-0804">Transcription</keyword>
<evidence type="ECO:0000256" key="2">
    <source>
        <dbReference type="ARBA" id="ARBA00023125"/>
    </source>
</evidence>
<dbReference type="InterPro" id="IPR036388">
    <property type="entry name" value="WH-like_DNA-bd_sf"/>
</dbReference>
<evidence type="ECO:0000256" key="1">
    <source>
        <dbReference type="ARBA" id="ARBA00023015"/>
    </source>
</evidence>
<evidence type="ECO:0000259" key="4">
    <source>
        <dbReference type="PROSITE" id="PS50956"/>
    </source>
</evidence>
<dbReference type="InterPro" id="IPR019888">
    <property type="entry name" value="Tscrpt_reg_AsnC-like"/>
</dbReference>
<dbReference type="InterPro" id="IPR019885">
    <property type="entry name" value="Tscrpt_reg_HTH_AsnC-type_CS"/>
</dbReference>
<reference evidence="6" key="1">
    <citation type="journal article" date="2019" name="Int. J. Syst. Evol. Microbiol.">
        <title>The Global Catalogue of Microorganisms (GCM) 10K type strain sequencing project: providing services to taxonomists for standard genome sequencing and annotation.</title>
        <authorList>
            <consortium name="The Broad Institute Genomics Platform"/>
            <consortium name="The Broad Institute Genome Sequencing Center for Infectious Disease"/>
            <person name="Wu L."/>
            <person name="Ma J."/>
        </authorList>
    </citation>
    <scope>NUCLEOTIDE SEQUENCE [LARGE SCALE GENOMIC DNA]</scope>
    <source>
        <strain evidence="6">KCTC 62164</strain>
    </source>
</reference>
<dbReference type="PROSITE" id="PS50956">
    <property type="entry name" value="HTH_ASNC_2"/>
    <property type="match status" value="1"/>
</dbReference>
<dbReference type="InterPro" id="IPR036390">
    <property type="entry name" value="WH_DNA-bd_sf"/>
</dbReference>
<dbReference type="SUPFAM" id="SSF54909">
    <property type="entry name" value="Dimeric alpha+beta barrel"/>
    <property type="match status" value="1"/>
</dbReference>
<keyword evidence="2" id="KW-0238">DNA-binding</keyword>
<protein>
    <submittedName>
        <fullName evidence="5">Lrp/AsnC family transcriptional regulator</fullName>
    </submittedName>
</protein>
<keyword evidence="1" id="KW-0805">Transcription regulation</keyword>
<name>A0ABV7DA52_9PROT</name>
<dbReference type="RefSeq" id="WP_194214404.1">
    <property type="nucleotide sequence ID" value="NZ_CP061205.1"/>
</dbReference>
<dbReference type="InterPro" id="IPR011008">
    <property type="entry name" value="Dimeric_a/b-barrel"/>
</dbReference>
<evidence type="ECO:0000313" key="5">
    <source>
        <dbReference type="EMBL" id="MFC3053780.1"/>
    </source>
</evidence>
<feature type="domain" description="HTH asnC-type" evidence="4">
    <location>
        <begin position="4"/>
        <end position="67"/>
    </location>
</feature>